<dbReference type="InterPro" id="IPR015421">
    <property type="entry name" value="PyrdxlP-dep_Trfase_major"/>
</dbReference>
<dbReference type="GO" id="GO:0046872">
    <property type="term" value="F:metal ion binding"/>
    <property type="evidence" value="ECO:0007669"/>
    <property type="project" value="UniProtKB-KW"/>
</dbReference>
<dbReference type="PANTHER" id="PTHR11601">
    <property type="entry name" value="CYSTEINE DESULFURYLASE FAMILY MEMBER"/>
    <property type="match status" value="1"/>
</dbReference>
<evidence type="ECO:0000256" key="1">
    <source>
        <dbReference type="ARBA" id="ARBA00001933"/>
    </source>
</evidence>
<sequence length="364" mass="37713">MTAPPSVRPSDRLYLDHAATTPILPEVRAAMADAMEQWANPSSPHAEGRRARSAFEGARATIADALGWDGEIILTSGATEAIAIALARAKADRVLVSAVEHDAVLRAVPDAPRVPVGRRGRVFPAALEGALGDSDTRPLVAIQTVNNETGVVQDSAALLALVREAGGLMLADASQSAGKLPLPDADFIAVSAHKLGGPPGAGALLVRDLAELAPAGGQEKGYRGGTENLPGVIGFATALTASRNWIDRAADLRRQLEHAIAAGGGEVIADGAQRLATIGAYRMPGTPATAQLIQFDMAGIAVSAGSACSSGTLKPSHVLRAMGLDDTAVGEVIRVSFGPQTRREDVYRFIEVWRAIAERARAAA</sequence>
<evidence type="ECO:0000256" key="8">
    <source>
        <dbReference type="ARBA" id="ARBA00023004"/>
    </source>
</evidence>
<dbReference type="Pfam" id="PF00266">
    <property type="entry name" value="Aminotran_5"/>
    <property type="match status" value="1"/>
</dbReference>
<dbReference type="Gene3D" id="3.40.640.10">
    <property type="entry name" value="Type I PLP-dependent aspartate aminotransferase-like (Major domain)"/>
    <property type="match status" value="1"/>
</dbReference>
<evidence type="ECO:0000256" key="6">
    <source>
        <dbReference type="ARBA" id="ARBA00022723"/>
    </source>
</evidence>
<comment type="cofactor">
    <cofactor evidence="1">
        <name>pyridoxal 5'-phosphate</name>
        <dbReference type="ChEBI" id="CHEBI:597326"/>
    </cofactor>
</comment>
<dbReference type="GO" id="GO:0031071">
    <property type="term" value="F:cysteine desulfurase activity"/>
    <property type="evidence" value="ECO:0007669"/>
    <property type="project" value="UniProtKB-EC"/>
</dbReference>
<dbReference type="Proteomes" id="UP000321129">
    <property type="component" value="Unassembled WGS sequence"/>
</dbReference>
<keyword evidence="13" id="KW-1185">Reference proteome</keyword>
<evidence type="ECO:0000313" key="12">
    <source>
        <dbReference type="EMBL" id="TXC74185.1"/>
    </source>
</evidence>
<dbReference type="GO" id="GO:0051536">
    <property type="term" value="F:iron-sulfur cluster binding"/>
    <property type="evidence" value="ECO:0007669"/>
    <property type="project" value="UniProtKB-KW"/>
</dbReference>
<evidence type="ECO:0000256" key="9">
    <source>
        <dbReference type="ARBA" id="ARBA00023014"/>
    </source>
</evidence>
<dbReference type="SUPFAM" id="SSF53383">
    <property type="entry name" value="PLP-dependent transferases"/>
    <property type="match status" value="1"/>
</dbReference>
<comment type="catalytic activity">
    <reaction evidence="10">
        <text>(sulfur carrier)-H + L-cysteine = (sulfur carrier)-SH + L-alanine</text>
        <dbReference type="Rhea" id="RHEA:43892"/>
        <dbReference type="Rhea" id="RHEA-COMP:14737"/>
        <dbReference type="Rhea" id="RHEA-COMP:14739"/>
        <dbReference type="ChEBI" id="CHEBI:29917"/>
        <dbReference type="ChEBI" id="CHEBI:35235"/>
        <dbReference type="ChEBI" id="CHEBI:57972"/>
        <dbReference type="ChEBI" id="CHEBI:64428"/>
        <dbReference type="EC" id="2.8.1.7"/>
    </reaction>
</comment>
<dbReference type="PANTHER" id="PTHR11601:SF34">
    <property type="entry name" value="CYSTEINE DESULFURASE"/>
    <property type="match status" value="1"/>
</dbReference>
<comment type="similarity">
    <text evidence="3">Belongs to the class-V pyridoxal-phosphate-dependent aminotransferase family. NifS/IscS subfamily.</text>
</comment>
<dbReference type="InterPro" id="IPR016454">
    <property type="entry name" value="Cysteine_dSase"/>
</dbReference>
<evidence type="ECO:0000256" key="4">
    <source>
        <dbReference type="ARBA" id="ARBA00013558"/>
    </source>
</evidence>
<dbReference type="InterPro" id="IPR000192">
    <property type="entry name" value="Aminotrans_V_dom"/>
</dbReference>
<proteinExistence type="inferred from homology"/>
<evidence type="ECO:0000259" key="11">
    <source>
        <dbReference type="Pfam" id="PF00266"/>
    </source>
</evidence>
<evidence type="ECO:0000256" key="2">
    <source>
        <dbReference type="ARBA" id="ARBA00003120"/>
    </source>
</evidence>
<evidence type="ECO:0000256" key="3">
    <source>
        <dbReference type="ARBA" id="ARBA00006490"/>
    </source>
</evidence>
<comment type="function">
    <text evidence="2">Catalyzes the removal of elemental sulfur atoms from cysteine to produce alanine. Seems to participate in the biosynthesis of the nitrogenase metalloclusters by providing the inorganic sulfur required for the Fe-S core formation.</text>
</comment>
<keyword evidence="6" id="KW-0479">Metal-binding</keyword>
<keyword evidence="5" id="KW-0808">Transferase</keyword>
<reference evidence="12 13" key="1">
    <citation type="submission" date="2019-08" db="EMBL/GenBank/DDBJ databases">
        <title>Sphingorhabdus soil sp. nov., isolated from arctic soil.</title>
        <authorList>
            <person name="Liu Y."/>
        </authorList>
    </citation>
    <scope>NUCLEOTIDE SEQUENCE [LARGE SCALE GENOMIC DNA]</scope>
    <source>
        <strain evidence="12 13">D-2Q-5-6</strain>
    </source>
</reference>
<evidence type="ECO:0000256" key="5">
    <source>
        <dbReference type="ARBA" id="ARBA00022679"/>
    </source>
</evidence>
<dbReference type="OrthoDB" id="9804366at2"/>
<dbReference type="EMBL" id="VOPY01000001">
    <property type="protein sequence ID" value="TXC74185.1"/>
    <property type="molecule type" value="Genomic_DNA"/>
</dbReference>
<keyword evidence="7" id="KW-0663">Pyridoxal phosphate</keyword>
<dbReference type="RefSeq" id="WP_147122084.1">
    <property type="nucleotide sequence ID" value="NZ_VOPY01000001.1"/>
</dbReference>
<keyword evidence="9" id="KW-0411">Iron-sulfur</keyword>
<name>A0A5C6UTY3_9SPHN</name>
<dbReference type="Gene3D" id="1.10.260.50">
    <property type="match status" value="1"/>
</dbReference>
<feature type="domain" description="Aminotransferase class V" evidence="11">
    <location>
        <begin position="14"/>
        <end position="349"/>
    </location>
</feature>
<gene>
    <name evidence="12" type="ORF">FSZ31_05590</name>
</gene>
<comment type="caution">
    <text evidence="12">The sequence shown here is derived from an EMBL/GenBank/DDBJ whole genome shotgun (WGS) entry which is preliminary data.</text>
</comment>
<evidence type="ECO:0000256" key="10">
    <source>
        <dbReference type="ARBA" id="ARBA00050776"/>
    </source>
</evidence>
<keyword evidence="8" id="KW-0408">Iron</keyword>
<evidence type="ECO:0000313" key="13">
    <source>
        <dbReference type="Proteomes" id="UP000321129"/>
    </source>
</evidence>
<dbReference type="Gene3D" id="3.90.1150.10">
    <property type="entry name" value="Aspartate Aminotransferase, domain 1"/>
    <property type="match status" value="1"/>
</dbReference>
<dbReference type="InterPro" id="IPR015424">
    <property type="entry name" value="PyrdxlP-dep_Trfase"/>
</dbReference>
<dbReference type="PIRSF" id="PIRSF005572">
    <property type="entry name" value="NifS"/>
    <property type="match status" value="1"/>
</dbReference>
<protein>
    <recommendedName>
        <fullName evidence="4">Cysteine desulfurase</fullName>
    </recommendedName>
</protein>
<accession>A0A5C6UTY3</accession>
<dbReference type="AlphaFoldDB" id="A0A5C6UTY3"/>
<dbReference type="InterPro" id="IPR015422">
    <property type="entry name" value="PyrdxlP-dep_Trfase_small"/>
</dbReference>
<evidence type="ECO:0000256" key="7">
    <source>
        <dbReference type="ARBA" id="ARBA00022898"/>
    </source>
</evidence>
<organism evidence="12 13">
    <name type="scientific">Flavisphingopyxis soli</name>
    <dbReference type="NCBI Taxonomy" id="2601267"/>
    <lineage>
        <taxon>Bacteria</taxon>
        <taxon>Pseudomonadati</taxon>
        <taxon>Pseudomonadota</taxon>
        <taxon>Alphaproteobacteria</taxon>
        <taxon>Sphingomonadales</taxon>
        <taxon>Sphingopyxidaceae</taxon>
        <taxon>Flavisphingopyxis</taxon>
    </lineage>
</organism>